<sequence>MVGRESMPLMAEAVTLKKKKWGTSKCLYEMKKRNHQNVLVAEILHDVKQINFPHAYLAFLAEFIRIDKTTYTNVMHVGNLKALLEIEVNHHQLCRYQAC</sequence>
<reference evidence="1 2" key="2">
    <citation type="journal article" date="2022" name="Mol. Ecol. Resour.">
        <title>The genomes of chicory, endive, great burdock and yacon provide insights into Asteraceae paleo-polyploidization history and plant inulin production.</title>
        <authorList>
            <person name="Fan W."/>
            <person name="Wang S."/>
            <person name="Wang H."/>
            <person name="Wang A."/>
            <person name="Jiang F."/>
            <person name="Liu H."/>
            <person name="Zhao H."/>
            <person name="Xu D."/>
            <person name="Zhang Y."/>
        </authorList>
    </citation>
    <scope>NUCLEOTIDE SEQUENCE [LARGE SCALE GENOMIC DNA]</scope>
    <source>
        <strain evidence="2">cv. Yunnan</strain>
        <tissue evidence="1">Leaves</tissue>
    </source>
</reference>
<keyword evidence="2" id="KW-1185">Reference proteome</keyword>
<comment type="caution">
    <text evidence="1">The sequence shown here is derived from an EMBL/GenBank/DDBJ whole genome shotgun (WGS) entry which is preliminary data.</text>
</comment>
<dbReference type="EMBL" id="CM042046">
    <property type="protein sequence ID" value="KAI3677197.1"/>
    <property type="molecule type" value="Genomic_DNA"/>
</dbReference>
<dbReference type="Proteomes" id="UP001056120">
    <property type="component" value="Linkage Group LG29"/>
</dbReference>
<organism evidence="1 2">
    <name type="scientific">Smallanthus sonchifolius</name>
    <dbReference type="NCBI Taxonomy" id="185202"/>
    <lineage>
        <taxon>Eukaryota</taxon>
        <taxon>Viridiplantae</taxon>
        <taxon>Streptophyta</taxon>
        <taxon>Embryophyta</taxon>
        <taxon>Tracheophyta</taxon>
        <taxon>Spermatophyta</taxon>
        <taxon>Magnoliopsida</taxon>
        <taxon>eudicotyledons</taxon>
        <taxon>Gunneridae</taxon>
        <taxon>Pentapetalae</taxon>
        <taxon>asterids</taxon>
        <taxon>campanulids</taxon>
        <taxon>Asterales</taxon>
        <taxon>Asteraceae</taxon>
        <taxon>Asteroideae</taxon>
        <taxon>Heliantheae alliance</taxon>
        <taxon>Millerieae</taxon>
        <taxon>Smallanthus</taxon>
    </lineage>
</organism>
<evidence type="ECO:0000313" key="1">
    <source>
        <dbReference type="EMBL" id="KAI3677197.1"/>
    </source>
</evidence>
<protein>
    <submittedName>
        <fullName evidence="1">Uncharacterized protein</fullName>
    </submittedName>
</protein>
<reference evidence="2" key="1">
    <citation type="journal article" date="2022" name="Mol. Ecol. Resour.">
        <title>The genomes of chicory, endive, great burdock and yacon provide insights into Asteraceae palaeo-polyploidization history and plant inulin production.</title>
        <authorList>
            <person name="Fan W."/>
            <person name="Wang S."/>
            <person name="Wang H."/>
            <person name="Wang A."/>
            <person name="Jiang F."/>
            <person name="Liu H."/>
            <person name="Zhao H."/>
            <person name="Xu D."/>
            <person name="Zhang Y."/>
        </authorList>
    </citation>
    <scope>NUCLEOTIDE SEQUENCE [LARGE SCALE GENOMIC DNA]</scope>
    <source>
        <strain evidence="2">cv. Yunnan</strain>
    </source>
</reference>
<gene>
    <name evidence="1" type="ORF">L1987_86819</name>
</gene>
<proteinExistence type="predicted"/>
<name>A0ACB8Y136_9ASTR</name>
<accession>A0ACB8Y136</accession>
<evidence type="ECO:0000313" key="2">
    <source>
        <dbReference type="Proteomes" id="UP001056120"/>
    </source>
</evidence>